<proteinExistence type="predicted"/>
<keyword evidence="1" id="KW-0472">Membrane</keyword>
<name>A0A6F9JAV4_CAMFE</name>
<keyword evidence="1" id="KW-1133">Transmembrane helix</keyword>
<keyword evidence="1" id="KW-0812">Transmembrane</keyword>
<dbReference type="EMBL" id="AANITE010000012">
    <property type="protein sequence ID" value="EDO9682728.1"/>
    <property type="molecule type" value="Genomic_DNA"/>
</dbReference>
<evidence type="ECO:0000256" key="1">
    <source>
        <dbReference type="SAM" id="Phobius"/>
    </source>
</evidence>
<sequence length="123" mass="14926">MNSNLNDKELIEKNKIYNILYKEQYRLKLGIPYLLATQANFILLIIAFIIFYFKYTTLDIIMACYIVCMVIYYRAFFHYTKDGHQNRIFIFRVASNFMKRVNKKLRENLDFNSAKKIKQKNIR</sequence>
<comment type="caution">
    <text evidence="2">The sequence shown here is derived from an EMBL/GenBank/DDBJ whole genome shotgun (WGS) entry which is preliminary data.</text>
</comment>
<reference evidence="2" key="1">
    <citation type="submission" date="2019-12" db="EMBL/GenBank/DDBJ databases">
        <authorList>
            <consortium name="PulseNet: The National Subtyping Network for Foodborne Disease Surveillance"/>
            <person name="Tarr C.L."/>
            <person name="Trees E."/>
            <person name="Katz L.S."/>
            <person name="Carleton-Romer H.A."/>
            <person name="Stroika S."/>
            <person name="Kucerova Z."/>
            <person name="Roache K.F."/>
            <person name="Sabol A.L."/>
            <person name="Besser J."/>
            <person name="Gerner-Smidt P."/>
        </authorList>
    </citation>
    <scope>NUCLEOTIDE SEQUENCE</scope>
    <source>
        <strain evidence="2">PNUSAC014016</strain>
    </source>
</reference>
<feature type="transmembrane region" description="Helical" evidence="1">
    <location>
        <begin position="60"/>
        <end position="77"/>
    </location>
</feature>
<accession>A0A6F9JAV4</accession>
<dbReference type="AlphaFoldDB" id="A0A6F9JAV4"/>
<gene>
    <name evidence="2" type="ORF">GPS25_08560</name>
</gene>
<evidence type="ECO:0000313" key="2">
    <source>
        <dbReference type="EMBL" id="EDO9682728.1"/>
    </source>
</evidence>
<protein>
    <submittedName>
        <fullName evidence="2">Uncharacterized protein</fullName>
    </submittedName>
</protein>
<feature type="transmembrane region" description="Helical" evidence="1">
    <location>
        <begin position="31"/>
        <end position="54"/>
    </location>
</feature>
<organism evidence="2">
    <name type="scientific">Campylobacter fetus</name>
    <dbReference type="NCBI Taxonomy" id="196"/>
    <lineage>
        <taxon>Bacteria</taxon>
        <taxon>Pseudomonadati</taxon>
        <taxon>Campylobacterota</taxon>
        <taxon>Epsilonproteobacteria</taxon>
        <taxon>Campylobacterales</taxon>
        <taxon>Campylobacteraceae</taxon>
        <taxon>Campylobacter</taxon>
    </lineage>
</organism>